<proteinExistence type="predicted"/>
<feature type="domain" description="GST C-terminal" evidence="2">
    <location>
        <begin position="82"/>
        <end position="210"/>
    </location>
</feature>
<evidence type="ECO:0000259" key="1">
    <source>
        <dbReference type="PROSITE" id="PS50404"/>
    </source>
</evidence>
<feature type="domain" description="GST N-terminal" evidence="1">
    <location>
        <begin position="1"/>
        <end position="77"/>
    </location>
</feature>
<organism evidence="3 4">
    <name type="scientific">Congregibacter variabilis</name>
    <dbReference type="NCBI Taxonomy" id="3081200"/>
    <lineage>
        <taxon>Bacteria</taxon>
        <taxon>Pseudomonadati</taxon>
        <taxon>Pseudomonadota</taxon>
        <taxon>Gammaproteobacteria</taxon>
        <taxon>Cellvibrionales</taxon>
        <taxon>Halieaceae</taxon>
        <taxon>Congregibacter</taxon>
    </lineage>
</organism>
<dbReference type="SUPFAM" id="SSF47616">
    <property type="entry name" value="GST C-terminal domain-like"/>
    <property type="match status" value="1"/>
</dbReference>
<name>A0ABZ0I1G4_9GAMM</name>
<dbReference type="PANTHER" id="PTHR43968:SF6">
    <property type="entry name" value="GLUTATHIONE S-TRANSFERASE OMEGA"/>
    <property type="match status" value="1"/>
</dbReference>
<evidence type="ECO:0000313" key="4">
    <source>
        <dbReference type="Proteomes" id="UP001626537"/>
    </source>
</evidence>
<dbReference type="InterPro" id="IPR004045">
    <property type="entry name" value="Glutathione_S-Trfase_N"/>
</dbReference>
<dbReference type="CDD" id="cd00570">
    <property type="entry name" value="GST_N_family"/>
    <property type="match status" value="1"/>
</dbReference>
<protein>
    <submittedName>
        <fullName evidence="3">Glutathione S-transferase family protein</fullName>
    </submittedName>
</protein>
<dbReference type="PROSITE" id="PS50404">
    <property type="entry name" value="GST_NTER"/>
    <property type="match status" value="1"/>
</dbReference>
<dbReference type="PANTHER" id="PTHR43968">
    <property type="match status" value="1"/>
</dbReference>
<dbReference type="Proteomes" id="UP001626537">
    <property type="component" value="Chromosome"/>
</dbReference>
<keyword evidence="4" id="KW-1185">Reference proteome</keyword>
<dbReference type="RefSeq" id="WP_407347526.1">
    <property type="nucleotide sequence ID" value="NZ_CP136864.1"/>
</dbReference>
<dbReference type="InterPro" id="IPR036282">
    <property type="entry name" value="Glutathione-S-Trfase_C_sf"/>
</dbReference>
<dbReference type="InterPro" id="IPR036249">
    <property type="entry name" value="Thioredoxin-like_sf"/>
</dbReference>
<dbReference type="Gene3D" id="3.40.30.10">
    <property type="entry name" value="Glutaredoxin"/>
    <property type="match status" value="1"/>
</dbReference>
<evidence type="ECO:0000259" key="2">
    <source>
        <dbReference type="PROSITE" id="PS50405"/>
    </source>
</evidence>
<dbReference type="InterPro" id="IPR050983">
    <property type="entry name" value="GST_Omega/HSP26"/>
</dbReference>
<sequence>MITLHGFAYSNYYNIPKHVLLYKGIPFTEDLVYGSGEGYERLNPARKVPSMTTSDGQHIAESSVLCEYLEDMFPEPALLPKDPFARSRVRQIMRCAELYLELPCRRLLPFVFTQQTPPESLCEEVNAMLDKGIASLSEFCSCDPFLIGSEFTMADIYVRYVLSVVDAGAAVLKRDIVSEIDGLKDWRSRLAGDPISKQIDADVEANKEDFFAYIASRN</sequence>
<dbReference type="SUPFAM" id="SSF52833">
    <property type="entry name" value="Thioredoxin-like"/>
    <property type="match status" value="1"/>
</dbReference>
<reference evidence="3 4" key="1">
    <citation type="submission" date="2023-10" db="EMBL/GenBank/DDBJ databases">
        <title>Two novel species belonging to the OM43/NOR5 clade.</title>
        <authorList>
            <person name="Park M."/>
        </authorList>
    </citation>
    <scope>NUCLEOTIDE SEQUENCE [LARGE SCALE GENOMIC DNA]</scope>
    <source>
        <strain evidence="3 4">IMCC43200</strain>
    </source>
</reference>
<dbReference type="InterPro" id="IPR010987">
    <property type="entry name" value="Glutathione-S-Trfase_C-like"/>
</dbReference>
<dbReference type="SFLD" id="SFLDG00358">
    <property type="entry name" value="Main_(cytGST)"/>
    <property type="match status" value="1"/>
</dbReference>
<dbReference type="InterPro" id="IPR040079">
    <property type="entry name" value="Glutathione_S-Trfase"/>
</dbReference>
<evidence type="ECO:0000313" key="3">
    <source>
        <dbReference type="EMBL" id="WOJ92868.1"/>
    </source>
</evidence>
<dbReference type="Pfam" id="PF13417">
    <property type="entry name" value="GST_N_3"/>
    <property type="match status" value="1"/>
</dbReference>
<dbReference type="Gene3D" id="1.20.1050.10">
    <property type="match status" value="1"/>
</dbReference>
<accession>A0ABZ0I1G4</accession>
<dbReference type="EMBL" id="CP136864">
    <property type="protein sequence ID" value="WOJ92868.1"/>
    <property type="molecule type" value="Genomic_DNA"/>
</dbReference>
<dbReference type="PROSITE" id="PS50405">
    <property type="entry name" value="GST_CTER"/>
    <property type="match status" value="1"/>
</dbReference>
<dbReference type="SFLD" id="SFLDS00019">
    <property type="entry name" value="Glutathione_Transferase_(cytos"/>
    <property type="match status" value="1"/>
</dbReference>
<gene>
    <name evidence="3" type="ORF">R0135_13890</name>
</gene>